<dbReference type="GO" id="GO:0016706">
    <property type="term" value="F:2-oxoglutarate-dependent dioxygenase activity"/>
    <property type="evidence" value="ECO:0007669"/>
    <property type="project" value="UniProtKB-ARBA"/>
</dbReference>
<dbReference type="EMBL" id="CP023690">
    <property type="protein sequence ID" value="QEV57484.1"/>
    <property type="molecule type" value="Genomic_DNA"/>
</dbReference>
<dbReference type="EC" id="1.14.11.-" evidence="1"/>
<dbReference type="SMR" id="A0A5P2X1A9"/>
<dbReference type="PANTHER" id="PTHR20883:SF48">
    <property type="entry name" value="ECTOINE DIOXYGENASE"/>
    <property type="match status" value="1"/>
</dbReference>
<dbReference type="Gene3D" id="2.60.120.620">
    <property type="entry name" value="q2cbj1_9rhob like domain"/>
    <property type="match status" value="1"/>
</dbReference>
<dbReference type="InterPro" id="IPR008775">
    <property type="entry name" value="Phytyl_CoA_dOase-like"/>
</dbReference>
<gene>
    <name evidence="2" type="ORF">CP982_01020</name>
    <name evidence="1" type="ORF">FHS40_008009</name>
</gene>
<keyword evidence="1" id="KW-0560">Oxidoreductase</keyword>
<evidence type="ECO:0000313" key="4">
    <source>
        <dbReference type="Proteomes" id="UP000549009"/>
    </source>
</evidence>
<name>A0A5P2X1A9_STRST</name>
<reference evidence="1 4" key="2">
    <citation type="submission" date="2020-08" db="EMBL/GenBank/DDBJ databases">
        <title>Genomic Encyclopedia of Type Strains, Phase III (KMG-III): the genomes of soil and plant-associated and newly described type strains.</title>
        <authorList>
            <person name="Whitman W."/>
        </authorList>
    </citation>
    <scope>NUCLEOTIDE SEQUENCE [LARGE SCALE GENOMIC DNA]</scope>
    <source>
        <strain evidence="1 4">CECT 3146</strain>
    </source>
</reference>
<dbReference type="KEGG" id="sspb:CP982_01020"/>
<dbReference type="Pfam" id="PF05721">
    <property type="entry name" value="PhyH"/>
    <property type="match status" value="1"/>
</dbReference>
<dbReference type="Proteomes" id="UP000549009">
    <property type="component" value="Unassembled WGS sequence"/>
</dbReference>
<evidence type="ECO:0000313" key="1">
    <source>
        <dbReference type="EMBL" id="MBB5108883.1"/>
    </source>
</evidence>
<dbReference type="Proteomes" id="UP000326505">
    <property type="component" value="Chromosome"/>
</dbReference>
<keyword evidence="4" id="KW-1185">Reference proteome</keyword>
<dbReference type="PANTHER" id="PTHR20883">
    <property type="entry name" value="PHYTANOYL-COA DIOXYGENASE DOMAIN CONTAINING 1"/>
    <property type="match status" value="1"/>
</dbReference>
<accession>A0A5P2X1A9</accession>
<evidence type="ECO:0000313" key="3">
    <source>
        <dbReference type="Proteomes" id="UP000326505"/>
    </source>
</evidence>
<sequence>MVNRLSEGQLAEFDENGFLVVPDVLGTAEVAALGAEAEALYGTDSPRRTFEADGRTVRAVHGCHQIPGGFADLVTDARLLVPARQIVGGDVYVHQSKINAKRALSGDIWPWHQDFTFWNREDGMAEPRVVNVALFLDAATDHNGPLLLIPGSHLVAGTETVRPGKKAEKESWQAHLAADLEYTVSRESVARLSASADIVSALGGAGSLLFFDSRIVHGSGSNMSPADRRMAIFTYNSVDNVPGAVAAPRPDFLAARDHSPLQVTR</sequence>
<organism evidence="2 3">
    <name type="scientific">Streptomyces spectabilis</name>
    <dbReference type="NCBI Taxonomy" id="68270"/>
    <lineage>
        <taxon>Bacteria</taxon>
        <taxon>Bacillati</taxon>
        <taxon>Actinomycetota</taxon>
        <taxon>Actinomycetes</taxon>
        <taxon>Kitasatosporales</taxon>
        <taxon>Streptomycetaceae</taxon>
        <taxon>Streptomyces</taxon>
    </lineage>
</organism>
<keyword evidence="2" id="KW-0223">Dioxygenase</keyword>
<reference evidence="2 3" key="1">
    <citation type="submission" date="2017-09" db="EMBL/GenBank/DDBJ databases">
        <authorList>
            <person name="Lee N."/>
            <person name="Cho B.-K."/>
        </authorList>
    </citation>
    <scope>NUCLEOTIDE SEQUENCE [LARGE SCALE GENOMIC DNA]</scope>
    <source>
        <strain evidence="2 3">ATCC 27465</strain>
    </source>
</reference>
<dbReference type="GO" id="GO:0005506">
    <property type="term" value="F:iron ion binding"/>
    <property type="evidence" value="ECO:0007669"/>
    <property type="project" value="UniProtKB-ARBA"/>
</dbReference>
<evidence type="ECO:0000313" key="2">
    <source>
        <dbReference type="EMBL" id="QEV57484.1"/>
    </source>
</evidence>
<dbReference type="AlphaFoldDB" id="A0A5P2X1A9"/>
<dbReference type="EMBL" id="JACHJD010000021">
    <property type="protein sequence ID" value="MBB5108883.1"/>
    <property type="molecule type" value="Genomic_DNA"/>
</dbReference>
<dbReference type="SUPFAM" id="SSF51197">
    <property type="entry name" value="Clavaminate synthase-like"/>
    <property type="match status" value="1"/>
</dbReference>
<proteinExistence type="predicted"/>
<dbReference type="RefSeq" id="WP_150508698.1">
    <property type="nucleotide sequence ID" value="NZ_BMSQ01000017.1"/>
</dbReference>
<dbReference type="OrthoDB" id="9791262at2"/>
<protein>
    <submittedName>
        <fullName evidence="1">Ectoine hydroxylase</fullName>
        <ecNumber evidence="1">1.14.11.-</ecNumber>
    </submittedName>
    <submittedName>
        <fullName evidence="2">Phytanoyl-CoA dioxygenase</fullName>
    </submittedName>
</protein>